<keyword evidence="4" id="KW-1003">Cell membrane</keyword>
<keyword evidence="9 10" id="KW-0472">Membrane</keyword>
<evidence type="ECO:0000313" key="11">
    <source>
        <dbReference type="EMBL" id="KAA6318615.1"/>
    </source>
</evidence>
<evidence type="ECO:0000256" key="9">
    <source>
        <dbReference type="ARBA" id="ARBA00023136"/>
    </source>
</evidence>
<dbReference type="Pfam" id="PF03840">
    <property type="entry name" value="SecG"/>
    <property type="match status" value="1"/>
</dbReference>
<comment type="similarity">
    <text evidence="2">Belongs to the SecG family.</text>
</comment>
<feature type="transmembrane region" description="Helical" evidence="10">
    <location>
        <begin position="55"/>
        <end position="72"/>
    </location>
</feature>
<evidence type="ECO:0000256" key="6">
    <source>
        <dbReference type="ARBA" id="ARBA00022927"/>
    </source>
</evidence>
<evidence type="ECO:0000256" key="4">
    <source>
        <dbReference type="ARBA" id="ARBA00022475"/>
    </source>
</evidence>
<gene>
    <name evidence="11" type="ORF">EZS27_031397</name>
</gene>
<dbReference type="InterPro" id="IPR004692">
    <property type="entry name" value="SecG"/>
</dbReference>
<keyword evidence="6" id="KW-0653">Protein transport</keyword>
<sequence>MYLLLLILIVITGVLLSFIVLIQNSKGGGLASGFSSSNQIMGVRKTTDFLEKATWGLAAFMVVVSISIAYVLPRNSTQENSVISEQARREEATNPLINTSGFAAPQTEEIAIPPIVSDSTEN</sequence>
<dbReference type="GO" id="GO:0015450">
    <property type="term" value="F:protein-transporting ATPase activity"/>
    <property type="evidence" value="ECO:0007669"/>
    <property type="project" value="InterPro"/>
</dbReference>
<keyword evidence="8" id="KW-0811">Translocation</keyword>
<comment type="subcellular location">
    <subcellularLocation>
        <location evidence="1">Cell membrane</location>
        <topology evidence="1">Multi-pass membrane protein</topology>
    </subcellularLocation>
</comment>
<protein>
    <recommendedName>
        <fullName evidence="12">Protein-export membrane protein SecG</fullName>
    </recommendedName>
</protein>
<dbReference type="GO" id="GO:0065002">
    <property type="term" value="P:intracellular protein transmembrane transport"/>
    <property type="evidence" value="ECO:0007669"/>
    <property type="project" value="TreeGrafter"/>
</dbReference>
<evidence type="ECO:0008006" key="12">
    <source>
        <dbReference type="Google" id="ProtNLM"/>
    </source>
</evidence>
<dbReference type="EMBL" id="SNRY01004134">
    <property type="protein sequence ID" value="KAA6318615.1"/>
    <property type="molecule type" value="Genomic_DNA"/>
</dbReference>
<dbReference type="PANTHER" id="PTHR34182">
    <property type="entry name" value="PROTEIN-EXPORT MEMBRANE PROTEIN SECG"/>
    <property type="match status" value="1"/>
</dbReference>
<accession>A0A5J4QA10</accession>
<evidence type="ECO:0000256" key="10">
    <source>
        <dbReference type="SAM" id="Phobius"/>
    </source>
</evidence>
<evidence type="ECO:0000256" key="3">
    <source>
        <dbReference type="ARBA" id="ARBA00022448"/>
    </source>
</evidence>
<keyword evidence="5 10" id="KW-0812">Transmembrane</keyword>
<organism evidence="11">
    <name type="scientific">termite gut metagenome</name>
    <dbReference type="NCBI Taxonomy" id="433724"/>
    <lineage>
        <taxon>unclassified sequences</taxon>
        <taxon>metagenomes</taxon>
        <taxon>organismal metagenomes</taxon>
    </lineage>
</organism>
<name>A0A5J4QA10_9ZZZZ</name>
<dbReference type="GO" id="GO:0009306">
    <property type="term" value="P:protein secretion"/>
    <property type="evidence" value="ECO:0007669"/>
    <property type="project" value="InterPro"/>
</dbReference>
<dbReference type="NCBIfam" id="TIGR00810">
    <property type="entry name" value="secG"/>
    <property type="match status" value="1"/>
</dbReference>
<reference evidence="11" key="1">
    <citation type="submission" date="2019-03" db="EMBL/GenBank/DDBJ databases">
        <title>Single cell metagenomics reveals metabolic interactions within the superorganism composed of flagellate Streblomastix strix and complex community of Bacteroidetes bacteria on its surface.</title>
        <authorList>
            <person name="Treitli S.C."/>
            <person name="Kolisko M."/>
            <person name="Husnik F."/>
            <person name="Keeling P."/>
            <person name="Hampl V."/>
        </authorList>
    </citation>
    <scope>NUCLEOTIDE SEQUENCE</scope>
    <source>
        <strain evidence="11">STM</strain>
    </source>
</reference>
<comment type="caution">
    <text evidence="11">The sequence shown here is derived from an EMBL/GenBank/DDBJ whole genome shotgun (WGS) entry which is preliminary data.</text>
</comment>
<dbReference type="GO" id="GO:0043952">
    <property type="term" value="P:protein transport by the Sec complex"/>
    <property type="evidence" value="ECO:0007669"/>
    <property type="project" value="TreeGrafter"/>
</dbReference>
<proteinExistence type="inferred from homology"/>
<evidence type="ECO:0000256" key="2">
    <source>
        <dbReference type="ARBA" id="ARBA00008445"/>
    </source>
</evidence>
<dbReference type="GO" id="GO:0005886">
    <property type="term" value="C:plasma membrane"/>
    <property type="evidence" value="ECO:0007669"/>
    <property type="project" value="UniProtKB-SubCell"/>
</dbReference>
<evidence type="ECO:0000256" key="7">
    <source>
        <dbReference type="ARBA" id="ARBA00022989"/>
    </source>
</evidence>
<keyword evidence="7 10" id="KW-1133">Transmembrane helix</keyword>
<evidence type="ECO:0000256" key="8">
    <source>
        <dbReference type="ARBA" id="ARBA00023010"/>
    </source>
</evidence>
<keyword evidence="3" id="KW-0813">Transport</keyword>
<evidence type="ECO:0000256" key="5">
    <source>
        <dbReference type="ARBA" id="ARBA00022692"/>
    </source>
</evidence>
<dbReference type="PANTHER" id="PTHR34182:SF1">
    <property type="entry name" value="PROTEIN-EXPORT MEMBRANE PROTEIN SECG"/>
    <property type="match status" value="1"/>
</dbReference>
<evidence type="ECO:0000256" key="1">
    <source>
        <dbReference type="ARBA" id="ARBA00004651"/>
    </source>
</evidence>
<dbReference type="AlphaFoldDB" id="A0A5J4QA10"/>